<keyword evidence="3" id="KW-0175">Coiled coil</keyword>
<dbReference type="PROSITE" id="PS50088">
    <property type="entry name" value="ANK_REPEAT"/>
    <property type="match status" value="5"/>
</dbReference>
<keyword evidence="2" id="KW-0040">ANK repeat</keyword>
<dbReference type="GO" id="GO:0009116">
    <property type="term" value="P:nucleoside metabolic process"/>
    <property type="evidence" value="ECO:0007669"/>
    <property type="project" value="InterPro"/>
</dbReference>
<dbReference type="InterPro" id="IPR056884">
    <property type="entry name" value="NPHP3-like_N"/>
</dbReference>
<dbReference type="InterPro" id="IPR035994">
    <property type="entry name" value="Nucleoside_phosphorylase_sf"/>
</dbReference>
<evidence type="ECO:0000256" key="1">
    <source>
        <dbReference type="ARBA" id="ARBA00022737"/>
    </source>
</evidence>
<name>A0A8H4TQW1_9HYPO</name>
<feature type="repeat" description="ANK" evidence="2">
    <location>
        <begin position="873"/>
        <end position="905"/>
    </location>
</feature>
<dbReference type="SUPFAM" id="SSF48403">
    <property type="entry name" value="Ankyrin repeat"/>
    <property type="match status" value="1"/>
</dbReference>
<dbReference type="Gene3D" id="1.25.40.20">
    <property type="entry name" value="Ankyrin repeat-containing domain"/>
    <property type="match status" value="3"/>
</dbReference>
<dbReference type="Gene3D" id="3.40.50.1580">
    <property type="entry name" value="Nucleoside phosphorylase domain"/>
    <property type="match status" value="1"/>
</dbReference>
<dbReference type="InterPro" id="IPR000845">
    <property type="entry name" value="Nucleoside_phosphorylase_d"/>
</dbReference>
<organism evidence="5 6">
    <name type="scientific">Fusarium sarcochroum</name>
    <dbReference type="NCBI Taxonomy" id="1208366"/>
    <lineage>
        <taxon>Eukaryota</taxon>
        <taxon>Fungi</taxon>
        <taxon>Dikarya</taxon>
        <taxon>Ascomycota</taxon>
        <taxon>Pezizomycotina</taxon>
        <taxon>Sordariomycetes</taxon>
        <taxon>Hypocreomycetidae</taxon>
        <taxon>Hypocreales</taxon>
        <taxon>Nectriaceae</taxon>
        <taxon>Fusarium</taxon>
        <taxon>Fusarium lateritium species complex</taxon>
    </lineage>
</organism>
<reference evidence="5" key="2">
    <citation type="submission" date="2020-05" db="EMBL/GenBank/DDBJ databases">
        <authorList>
            <person name="Kim H.-S."/>
            <person name="Proctor R.H."/>
            <person name="Brown D.W."/>
        </authorList>
    </citation>
    <scope>NUCLEOTIDE SEQUENCE</scope>
    <source>
        <strain evidence="5">NRRL 20472</strain>
    </source>
</reference>
<accession>A0A8H4TQW1</accession>
<evidence type="ECO:0000256" key="2">
    <source>
        <dbReference type="PROSITE-ProRule" id="PRU00023"/>
    </source>
</evidence>
<dbReference type="Pfam" id="PF01048">
    <property type="entry name" value="PNP_UDP_1"/>
    <property type="match status" value="1"/>
</dbReference>
<dbReference type="Gene3D" id="3.40.50.300">
    <property type="entry name" value="P-loop containing nucleotide triphosphate hydrolases"/>
    <property type="match status" value="1"/>
</dbReference>
<dbReference type="InterPro" id="IPR002110">
    <property type="entry name" value="Ankyrin_rpt"/>
</dbReference>
<sequence length="1413" mass="158952">MPKVIPPEDITVAIFCALTIESVAVRHSFDERFESHPIVTTTQHNYVYNYGRIGDHKVVLARPHQMGPVQAAQCAENVAQQFPNVRFALMIGIGGGIPSPKIDIRLGDVAVSIPKSNHPGVIQYDYGKYEADGHFVLKGSLNKPPGILISADGSLEEDEEMGQSQFWEFLQTITSKKGYSRPTSPDILFDSAFKHLDGEGCNACYSSIDKEFEMRPQRDEEIKVHRGLILSGGGVVKNTVDRSDLRRGDDQAICFEMEAAGIMDQIPCLVIRGICDYADTHKNDEWHRYAAGVAAAYGKAILTKIRFEEMKVTVSMKDLMKSLERDIQEVGQDIRDLRHRVEAKQQSLEKTNILSWLQKVNWSHELSKHLQHRAPGTGQWLLDSPEFRKWLNEPGDSLLCYGPPGAGKTVMASIVVDNLQSEFRLNTSNNQGTQSAVIFVFCAFENRGRQNTIHILLSLLQQLIEQLPSIPDIVQDLHRNTSNGQLESIRKMDIVQSLIVAARLFSRVLLVIDALDECDEASDLLSGILNLQTKANVNLFATSRPEDRTRNFFHDHQLLYIHASEEDVGIYLNSRISTHRVIKDTRNDFSDELKNNLEKEIAARIARFHMDSVMEMTSPRGIFNTIRTLPHRPDAYKEIYSKTMARICNQSSTYRSLAKSTFEWVLCAETPLKMAELREAIAIRLGSSSLDELDFHSTDAIVEACRGLILVDPDQQIHFLHHTTREYLDSNFTVLSTMTDIESLDTESLDSRTLVHKYIALACLTYLSFTVFESGNVPKSYAFYTYAASYWGYHFRRCELCISTLVENPITIGFVHDRLKIKACAKKTKDPDSPSYHTLAEDTTALHLAAYFGIEALAAFLSHDIAVNDIDSDKRTPLSYASQYGHAAATMTLLQAGAEVDTEDERGWTPLGYAASRGHDTIVRILLENGAGMDVEEYENKPPTLVLAAQGGHTKAVQELYDWMPNAHPQRTIDQALLKAASNGFECTAESLIHKGADIHTPESDGNTALHVAARQGYHRVVRCLLRNGFKVDLTNDDNLTALMEAIHRSDWDCVDIKAVQVLLDNGASIEPENDYGEGPLVSAARFGNMELVQLLLDREAGRDAATLSRASFEAALNHKHELALLILRHLAQMKVGEVSIRSYETPFHMFETLSEGPPPAEPGSAAKVSFNLDGKIPKPWTMFQEDVGYHTIKNASHSLFQHHDPLLKQLEEPDTDENFIINSNDFRIPPDSILERSCHSKEGDSIYRWDCYLDEIPIWHVAISYGYPAIGLLLREGHDPDDLFFPPLTNSELGGSWSSTRTLHQWWITRRCPEASNDSAPKIHSTREEITRHTDNRMEFDPSDTDWIADLHQRTGSSQALTPIPCCVRRGLWFTDKLSACWDSTLDWSRHKGYDRTWWIAPGEPLSPQQDI</sequence>
<keyword evidence="1" id="KW-0677">Repeat</keyword>
<gene>
    <name evidence="5" type="ORF">FSARC_9498</name>
</gene>
<evidence type="ECO:0000259" key="4">
    <source>
        <dbReference type="PROSITE" id="PS50837"/>
    </source>
</evidence>
<dbReference type="GO" id="GO:0003824">
    <property type="term" value="F:catalytic activity"/>
    <property type="evidence" value="ECO:0007669"/>
    <property type="project" value="InterPro"/>
</dbReference>
<feature type="repeat" description="ANK" evidence="2">
    <location>
        <begin position="1076"/>
        <end position="1108"/>
    </location>
</feature>
<dbReference type="InterPro" id="IPR007111">
    <property type="entry name" value="NACHT_NTPase"/>
</dbReference>
<dbReference type="PROSITE" id="PS50837">
    <property type="entry name" value="NACHT"/>
    <property type="match status" value="1"/>
</dbReference>
<evidence type="ECO:0000313" key="6">
    <source>
        <dbReference type="Proteomes" id="UP000622797"/>
    </source>
</evidence>
<reference evidence="5" key="1">
    <citation type="journal article" date="2020" name="BMC Genomics">
        <title>Correction to: Identification and distribution of gene clusters required for synthesis of sphingolipid metabolism inhibitors in diverse species of the filamentous fungus Fusarium.</title>
        <authorList>
            <person name="Kim H.S."/>
            <person name="Lohmar J.M."/>
            <person name="Busman M."/>
            <person name="Brown D.W."/>
            <person name="Naumann T.A."/>
            <person name="Divon H.H."/>
            <person name="Lysoe E."/>
            <person name="Uhlig S."/>
            <person name="Proctor R.H."/>
        </authorList>
    </citation>
    <scope>NUCLEOTIDE SEQUENCE</scope>
    <source>
        <strain evidence="5">NRRL 20472</strain>
    </source>
</reference>
<proteinExistence type="predicted"/>
<dbReference type="InterPro" id="IPR027417">
    <property type="entry name" value="P-loop_NTPase"/>
</dbReference>
<dbReference type="InterPro" id="IPR036770">
    <property type="entry name" value="Ankyrin_rpt-contain_sf"/>
</dbReference>
<dbReference type="SUPFAM" id="SSF53167">
    <property type="entry name" value="Purine and uridine phosphorylases"/>
    <property type="match status" value="1"/>
</dbReference>
<feature type="repeat" description="ANK" evidence="2">
    <location>
        <begin position="1005"/>
        <end position="1037"/>
    </location>
</feature>
<dbReference type="SUPFAM" id="SSF52540">
    <property type="entry name" value="P-loop containing nucleoside triphosphate hydrolases"/>
    <property type="match status" value="1"/>
</dbReference>
<evidence type="ECO:0000313" key="5">
    <source>
        <dbReference type="EMBL" id="KAF4962426.1"/>
    </source>
</evidence>
<feature type="repeat" description="ANK" evidence="2">
    <location>
        <begin position="1038"/>
        <end position="1075"/>
    </location>
</feature>
<dbReference type="Pfam" id="PF24883">
    <property type="entry name" value="NPHP3_N"/>
    <property type="match status" value="1"/>
</dbReference>
<dbReference type="InterPro" id="IPR054471">
    <property type="entry name" value="GPIID_WHD"/>
</dbReference>
<feature type="coiled-coil region" evidence="3">
    <location>
        <begin position="320"/>
        <end position="347"/>
    </location>
</feature>
<comment type="caution">
    <text evidence="5">The sequence shown here is derived from an EMBL/GenBank/DDBJ whole genome shotgun (WGS) entry which is preliminary data.</text>
</comment>
<evidence type="ECO:0000256" key="3">
    <source>
        <dbReference type="SAM" id="Coils"/>
    </source>
</evidence>
<dbReference type="OrthoDB" id="1577640at2759"/>
<dbReference type="PANTHER" id="PTHR10039">
    <property type="entry name" value="AMELOGENIN"/>
    <property type="match status" value="1"/>
</dbReference>
<protein>
    <recommendedName>
        <fullName evidence="4">NACHT domain-containing protein</fullName>
    </recommendedName>
</protein>
<feature type="domain" description="NACHT" evidence="4">
    <location>
        <begin position="396"/>
        <end position="545"/>
    </location>
</feature>
<dbReference type="Pfam" id="PF12796">
    <property type="entry name" value="Ank_2"/>
    <property type="match status" value="2"/>
</dbReference>
<dbReference type="Proteomes" id="UP000622797">
    <property type="component" value="Unassembled WGS sequence"/>
</dbReference>
<dbReference type="EMBL" id="JABEXW010000543">
    <property type="protein sequence ID" value="KAF4962426.1"/>
    <property type="molecule type" value="Genomic_DNA"/>
</dbReference>
<keyword evidence="6" id="KW-1185">Reference proteome</keyword>
<dbReference type="SMART" id="SM00248">
    <property type="entry name" value="ANK"/>
    <property type="match status" value="7"/>
</dbReference>
<dbReference type="PANTHER" id="PTHR10039:SF15">
    <property type="entry name" value="NACHT DOMAIN-CONTAINING PROTEIN"/>
    <property type="match status" value="1"/>
</dbReference>
<dbReference type="Pfam" id="PF22939">
    <property type="entry name" value="WHD_GPIID"/>
    <property type="match status" value="1"/>
</dbReference>
<dbReference type="PROSITE" id="PS50297">
    <property type="entry name" value="ANK_REP_REGION"/>
    <property type="match status" value="3"/>
</dbReference>
<feature type="repeat" description="ANK" evidence="2">
    <location>
        <begin position="906"/>
        <end position="938"/>
    </location>
</feature>